<dbReference type="EMBL" id="LTAG01000117">
    <property type="protein sequence ID" value="KXO15084.1"/>
    <property type="molecule type" value="Genomic_DNA"/>
</dbReference>
<name>A0A137SRP2_9BACT</name>
<gene>
    <name evidence="1" type="ORF">HMPREF3202_02055</name>
</gene>
<dbReference type="Proteomes" id="UP000070093">
    <property type="component" value="Unassembled WGS sequence"/>
</dbReference>
<evidence type="ECO:0000313" key="1">
    <source>
        <dbReference type="EMBL" id="KXO15084.1"/>
    </source>
</evidence>
<accession>A0A137SRP2</accession>
<organism evidence="1 2">
    <name type="scientific">Prevotella bivia</name>
    <dbReference type="NCBI Taxonomy" id="28125"/>
    <lineage>
        <taxon>Bacteria</taxon>
        <taxon>Pseudomonadati</taxon>
        <taxon>Bacteroidota</taxon>
        <taxon>Bacteroidia</taxon>
        <taxon>Bacteroidales</taxon>
        <taxon>Prevotellaceae</taxon>
        <taxon>Prevotella</taxon>
    </lineage>
</organism>
<proteinExistence type="predicted"/>
<reference evidence="1 2" key="1">
    <citation type="submission" date="2016-02" db="EMBL/GenBank/DDBJ databases">
        <authorList>
            <person name="Wen L."/>
            <person name="He K."/>
            <person name="Yang H."/>
        </authorList>
    </citation>
    <scope>NUCLEOTIDE SEQUENCE [LARGE SCALE GENOMIC DNA]</scope>
    <source>
        <strain evidence="1 2">GED7880</strain>
    </source>
</reference>
<dbReference type="AlphaFoldDB" id="A0A137SRP2"/>
<evidence type="ECO:0000313" key="2">
    <source>
        <dbReference type="Proteomes" id="UP000070093"/>
    </source>
</evidence>
<comment type="caution">
    <text evidence="1">The sequence shown here is derived from an EMBL/GenBank/DDBJ whole genome shotgun (WGS) entry which is preliminary data.</text>
</comment>
<protein>
    <submittedName>
        <fullName evidence="1">Uncharacterized protein</fullName>
    </submittedName>
</protein>
<sequence>MKIFYIVDNVGSNNPPRKVGQKLGQTWVKKWVKTKRFKNTRTLNPWNSGRILFYKARNSCQKVGQKWGKE</sequence>
<dbReference type="STRING" id="28125.HMPREF3202_02055"/>
<dbReference type="PATRIC" id="fig|28125.4.peg.2051"/>